<dbReference type="RefSeq" id="WP_344760536.1">
    <property type="nucleotide sequence ID" value="NZ_BAAAZU010000030.1"/>
</dbReference>
<dbReference type="InterPro" id="IPR051207">
    <property type="entry name" value="ComplexI_NDUFA9_subunit"/>
</dbReference>
<name>A0ABP7MX83_9GAMM</name>
<evidence type="ECO:0000313" key="3">
    <source>
        <dbReference type="Proteomes" id="UP001501727"/>
    </source>
</evidence>
<sequence>MRLALVFGGSGQMGRPLLSRLRRRGWQVLAVSRREQPEAPGLRWLRGDLECIEGLPPRVDAIVSCGPLDHFARWYARSAVESPRVVAFGSTSAEVKQDSADAGERDVATRLREGEAQVLSTAAGRAAAATLLRPTLVYGAGGDRTLTRIAALARRWHRFALPADACGLRQPVHVDDLALAAFAVLDVVATHGRTYALPGGETLAYRDMVARVLATLQPPATLHLLPPAAFRALLVLAHAGGVARDFGDAALARMREDLVFDAEPARCDFGYAPRAFEPAAGMFGAG</sequence>
<dbReference type="InterPro" id="IPR036291">
    <property type="entry name" value="NAD(P)-bd_dom_sf"/>
</dbReference>
<evidence type="ECO:0000259" key="1">
    <source>
        <dbReference type="Pfam" id="PF01370"/>
    </source>
</evidence>
<proteinExistence type="predicted"/>
<dbReference type="Gene3D" id="3.40.50.720">
    <property type="entry name" value="NAD(P)-binding Rossmann-like Domain"/>
    <property type="match status" value="1"/>
</dbReference>
<evidence type="ECO:0000313" key="2">
    <source>
        <dbReference type="EMBL" id="GAA3931945.1"/>
    </source>
</evidence>
<dbReference type="PANTHER" id="PTHR12126">
    <property type="entry name" value="NADH-UBIQUINONE OXIDOREDUCTASE 39 KDA SUBUNIT-RELATED"/>
    <property type="match status" value="1"/>
</dbReference>
<feature type="domain" description="NAD-dependent epimerase/dehydratase" evidence="1">
    <location>
        <begin position="4"/>
        <end position="65"/>
    </location>
</feature>
<dbReference type="EMBL" id="BAAAZU010000030">
    <property type="protein sequence ID" value="GAA3931945.1"/>
    <property type="molecule type" value="Genomic_DNA"/>
</dbReference>
<dbReference type="InterPro" id="IPR001509">
    <property type="entry name" value="Epimerase_deHydtase"/>
</dbReference>
<gene>
    <name evidence="2" type="ORF">GCM10022229_26930</name>
</gene>
<dbReference type="SUPFAM" id="SSF51735">
    <property type="entry name" value="NAD(P)-binding Rossmann-fold domains"/>
    <property type="match status" value="1"/>
</dbReference>
<organism evidence="2 3">
    <name type="scientific">Luteimonas lutimaris</name>
    <dbReference type="NCBI Taxonomy" id="698645"/>
    <lineage>
        <taxon>Bacteria</taxon>
        <taxon>Pseudomonadati</taxon>
        <taxon>Pseudomonadota</taxon>
        <taxon>Gammaproteobacteria</taxon>
        <taxon>Lysobacterales</taxon>
        <taxon>Lysobacteraceae</taxon>
        <taxon>Luteimonas</taxon>
    </lineage>
</organism>
<comment type="caution">
    <text evidence="2">The sequence shown here is derived from an EMBL/GenBank/DDBJ whole genome shotgun (WGS) entry which is preliminary data.</text>
</comment>
<reference evidence="3" key="1">
    <citation type="journal article" date="2019" name="Int. J. Syst. Evol. Microbiol.">
        <title>The Global Catalogue of Microorganisms (GCM) 10K type strain sequencing project: providing services to taxonomists for standard genome sequencing and annotation.</title>
        <authorList>
            <consortium name="The Broad Institute Genomics Platform"/>
            <consortium name="The Broad Institute Genome Sequencing Center for Infectious Disease"/>
            <person name="Wu L."/>
            <person name="Ma J."/>
        </authorList>
    </citation>
    <scope>NUCLEOTIDE SEQUENCE [LARGE SCALE GENOMIC DNA]</scope>
    <source>
        <strain evidence="3">JCM 16916</strain>
    </source>
</reference>
<accession>A0ABP7MX83</accession>
<dbReference type="PANTHER" id="PTHR12126:SF11">
    <property type="entry name" value="NADH DEHYDROGENASE [UBIQUINONE] 1 ALPHA SUBCOMPLEX SUBUNIT 9, MITOCHONDRIAL"/>
    <property type="match status" value="1"/>
</dbReference>
<keyword evidence="3" id="KW-1185">Reference proteome</keyword>
<dbReference type="Pfam" id="PF01370">
    <property type="entry name" value="Epimerase"/>
    <property type="match status" value="1"/>
</dbReference>
<dbReference type="Proteomes" id="UP001501727">
    <property type="component" value="Unassembled WGS sequence"/>
</dbReference>
<protein>
    <submittedName>
        <fullName evidence="2">NAD-dependent epimerase/dehydratase family protein</fullName>
    </submittedName>
</protein>